<dbReference type="PANTHER" id="PTHR13887:SF56">
    <property type="entry name" value="THIOREDOXIN-LIKE REDUCTASE RV2466C"/>
    <property type="match status" value="1"/>
</dbReference>
<dbReference type="AlphaFoldDB" id="A0A5C5GGD0"/>
<dbReference type="EMBL" id="VFFF01000001">
    <property type="protein sequence ID" value="TNY33795.1"/>
    <property type="molecule type" value="Genomic_DNA"/>
</dbReference>
<accession>A0A5C5GGD0</accession>
<evidence type="ECO:0000256" key="2">
    <source>
        <dbReference type="ARBA" id="ARBA00005791"/>
    </source>
</evidence>
<dbReference type="Pfam" id="PF13462">
    <property type="entry name" value="Thioredoxin_4"/>
    <property type="match status" value="1"/>
</dbReference>
<dbReference type="InterPro" id="IPR013766">
    <property type="entry name" value="Thioredoxin_domain"/>
</dbReference>
<reference evidence="4 5" key="1">
    <citation type="submission" date="2019-06" db="EMBL/GenBank/DDBJ databases">
        <title>Genome of new Rhodobacteraceae sp. SM1903.</title>
        <authorList>
            <person name="Ren X."/>
        </authorList>
    </citation>
    <scope>NUCLEOTIDE SEQUENCE [LARGE SCALE GENOMIC DNA]</scope>
    <source>
        <strain evidence="4 5">SM1903</strain>
    </source>
</reference>
<proteinExistence type="inferred from homology"/>
<sequence>MNKIIAIALLAAVLVGGGSWVLSKGLGNDDPLLGAAVGQESAEEVDGAEIDTSSIVDMKVGEDDAPVTVVEYASFTCPHCRDFHNELYPEIKQDYIDSGEVQMIYREVYFDPYGLWASMVARCGGEMRFFGIASMIYERQQEWTQGDTPNAIAENLRTIGKTAGLSDEDLDACLTDPAMAQTLVQWYEENKEEDNVTSTPTFFINGEKFEGNWSSELVDAIDAAVGENN</sequence>
<dbReference type="CDD" id="cd02972">
    <property type="entry name" value="DsbA_family"/>
    <property type="match status" value="1"/>
</dbReference>
<dbReference type="InterPro" id="IPR012336">
    <property type="entry name" value="Thioredoxin-like_fold"/>
</dbReference>
<evidence type="ECO:0000259" key="3">
    <source>
        <dbReference type="PROSITE" id="PS51352"/>
    </source>
</evidence>
<dbReference type="PROSITE" id="PS51352">
    <property type="entry name" value="THIOREDOXIN_2"/>
    <property type="match status" value="1"/>
</dbReference>
<comment type="caution">
    <text evidence="4">The sequence shown here is derived from an EMBL/GenBank/DDBJ whole genome shotgun (WGS) entry which is preliminary data.</text>
</comment>
<protein>
    <submittedName>
        <fullName evidence="4">DsbA family protein</fullName>
    </submittedName>
</protein>
<gene>
    <name evidence="4" type="ORF">FHY64_11175</name>
</gene>
<organism evidence="4 5">
    <name type="scientific">Pelagovum pacificum</name>
    <dbReference type="NCBI Taxonomy" id="2588711"/>
    <lineage>
        <taxon>Bacteria</taxon>
        <taxon>Pseudomonadati</taxon>
        <taxon>Pseudomonadota</taxon>
        <taxon>Alphaproteobacteria</taxon>
        <taxon>Rhodobacterales</taxon>
        <taxon>Paracoccaceae</taxon>
        <taxon>Pelagovum</taxon>
    </lineage>
</organism>
<keyword evidence="5" id="KW-1185">Reference proteome</keyword>
<dbReference type="PANTHER" id="PTHR13887">
    <property type="entry name" value="GLUTATHIONE S-TRANSFERASE KAPPA"/>
    <property type="match status" value="1"/>
</dbReference>
<dbReference type="InterPro" id="IPR036249">
    <property type="entry name" value="Thioredoxin-like_sf"/>
</dbReference>
<evidence type="ECO:0000313" key="5">
    <source>
        <dbReference type="Proteomes" id="UP000314011"/>
    </source>
</evidence>
<dbReference type="SUPFAM" id="SSF52833">
    <property type="entry name" value="Thioredoxin-like"/>
    <property type="match status" value="1"/>
</dbReference>
<comment type="similarity">
    <text evidence="2">Belongs to the thioredoxin family. DsbA subfamily.</text>
</comment>
<name>A0A5C5GGD0_9RHOB</name>
<feature type="domain" description="Thioredoxin" evidence="3">
    <location>
        <begin position="31"/>
        <end position="226"/>
    </location>
</feature>
<dbReference type="Proteomes" id="UP000314011">
    <property type="component" value="Unassembled WGS sequence"/>
</dbReference>
<dbReference type="RefSeq" id="WP_140194529.1">
    <property type="nucleotide sequence ID" value="NZ_CP065915.1"/>
</dbReference>
<evidence type="ECO:0000313" key="4">
    <source>
        <dbReference type="EMBL" id="TNY33795.1"/>
    </source>
</evidence>
<comment type="function">
    <text evidence="1">May be required for disulfide bond formation in some proteins.</text>
</comment>
<dbReference type="OrthoDB" id="8478320at2"/>
<dbReference type="Gene3D" id="3.40.30.10">
    <property type="entry name" value="Glutaredoxin"/>
    <property type="match status" value="1"/>
</dbReference>
<evidence type="ECO:0000256" key="1">
    <source>
        <dbReference type="ARBA" id="ARBA00003565"/>
    </source>
</evidence>